<sequence length="287" mass="32319">MTPPFPSKAWTRPPSPLSSLAPSFHEHSSTSTPPPMFPQGNLLDTILEITPSPKGIIITSNVKGAQITLSHAIIGSIFGLKFTKTTPSSLTRKKAKDLCLAEYACTDKLAEYKHKNKPPPYTVLLPEPRLLHFVLFRTIYPKENSREASNEIVLAVIYRLMIGYSFDYASIVLDDLYRVSCVTRTPSLPYGNLLTNVFQHFGIPLDSEECITQSVPVISAHFLKTLRFYKTEHQGWQHVSDLTPEEATILHVSRPEPYFIPNMVAILTELKEDNATLRSQVEHLQFN</sequence>
<protein>
    <submittedName>
        <fullName evidence="2">Uncharacterized protein</fullName>
    </submittedName>
</protein>
<feature type="region of interest" description="Disordered" evidence="1">
    <location>
        <begin position="1"/>
        <end position="37"/>
    </location>
</feature>
<evidence type="ECO:0000313" key="3">
    <source>
        <dbReference type="Proteomes" id="UP001153076"/>
    </source>
</evidence>
<comment type="caution">
    <text evidence="2">The sequence shown here is derived from an EMBL/GenBank/DDBJ whole genome shotgun (WGS) entry which is preliminary data.</text>
</comment>
<reference evidence="2" key="1">
    <citation type="submission" date="2022-04" db="EMBL/GenBank/DDBJ databases">
        <title>Carnegiea gigantea Genome sequencing and assembly v2.</title>
        <authorList>
            <person name="Copetti D."/>
            <person name="Sanderson M.J."/>
            <person name="Burquez A."/>
            <person name="Wojciechowski M.F."/>
        </authorList>
    </citation>
    <scope>NUCLEOTIDE SEQUENCE</scope>
    <source>
        <strain evidence="2">SGP5-SGP5p</strain>
        <tissue evidence="2">Aerial part</tissue>
    </source>
</reference>
<dbReference type="OrthoDB" id="1751168at2759"/>
<evidence type="ECO:0000313" key="2">
    <source>
        <dbReference type="EMBL" id="KAJ8426236.1"/>
    </source>
</evidence>
<organism evidence="2 3">
    <name type="scientific">Carnegiea gigantea</name>
    <dbReference type="NCBI Taxonomy" id="171969"/>
    <lineage>
        <taxon>Eukaryota</taxon>
        <taxon>Viridiplantae</taxon>
        <taxon>Streptophyta</taxon>
        <taxon>Embryophyta</taxon>
        <taxon>Tracheophyta</taxon>
        <taxon>Spermatophyta</taxon>
        <taxon>Magnoliopsida</taxon>
        <taxon>eudicotyledons</taxon>
        <taxon>Gunneridae</taxon>
        <taxon>Pentapetalae</taxon>
        <taxon>Caryophyllales</taxon>
        <taxon>Cactineae</taxon>
        <taxon>Cactaceae</taxon>
        <taxon>Cactoideae</taxon>
        <taxon>Echinocereeae</taxon>
        <taxon>Carnegiea</taxon>
    </lineage>
</organism>
<dbReference type="EMBL" id="JAKOGI010001327">
    <property type="protein sequence ID" value="KAJ8426236.1"/>
    <property type="molecule type" value="Genomic_DNA"/>
</dbReference>
<keyword evidence="3" id="KW-1185">Reference proteome</keyword>
<evidence type="ECO:0000256" key="1">
    <source>
        <dbReference type="SAM" id="MobiDB-lite"/>
    </source>
</evidence>
<proteinExistence type="predicted"/>
<name>A0A9Q1GSR9_9CARY</name>
<gene>
    <name evidence="2" type="ORF">Cgig2_030329</name>
</gene>
<dbReference type="Proteomes" id="UP001153076">
    <property type="component" value="Unassembled WGS sequence"/>
</dbReference>
<dbReference type="AlphaFoldDB" id="A0A9Q1GSR9"/>
<accession>A0A9Q1GSR9</accession>